<evidence type="ECO:0000259" key="1">
    <source>
        <dbReference type="PROSITE" id="PS50943"/>
    </source>
</evidence>
<dbReference type="CDD" id="cd00093">
    <property type="entry name" value="HTH_XRE"/>
    <property type="match status" value="1"/>
</dbReference>
<dbReference type="InterPro" id="IPR001387">
    <property type="entry name" value="Cro/C1-type_HTH"/>
</dbReference>
<dbReference type="PROSITE" id="PS50943">
    <property type="entry name" value="HTH_CROC1"/>
    <property type="match status" value="1"/>
</dbReference>
<evidence type="ECO:0000313" key="2">
    <source>
        <dbReference type="EMBL" id="KXB35670.1"/>
    </source>
</evidence>
<proteinExistence type="predicted"/>
<protein>
    <submittedName>
        <fullName evidence="2">DNA-binding helix-turn-helix protein</fullName>
    </submittedName>
</protein>
<organism evidence="2 3">
    <name type="scientific">Atopobium deltae</name>
    <dbReference type="NCBI Taxonomy" id="1393034"/>
    <lineage>
        <taxon>Bacteria</taxon>
        <taxon>Bacillati</taxon>
        <taxon>Actinomycetota</taxon>
        <taxon>Coriobacteriia</taxon>
        <taxon>Coriobacteriales</taxon>
        <taxon>Atopobiaceae</taxon>
        <taxon>Atopobium</taxon>
    </lineage>
</organism>
<dbReference type="SMART" id="SM00530">
    <property type="entry name" value="HTH_XRE"/>
    <property type="match status" value="1"/>
</dbReference>
<keyword evidence="2" id="KW-0238">DNA-binding</keyword>
<dbReference type="InterPro" id="IPR010982">
    <property type="entry name" value="Lambda_DNA-bd_dom_sf"/>
</dbReference>
<sequence>MAKQKQTLISDALRSIISEKGTTQSELAKALGVSQPAIASVLAVGNPQMRVLSKILTVLGYRLVIQSKEQALPEGALEIVPKDDEK</sequence>
<dbReference type="PATRIC" id="fig|1393034.3.peg.71"/>
<evidence type="ECO:0000313" key="3">
    <source>
        <dbReference type="Proteomes" id="UP000070675"/>
    </source>
</evidence>
<dbReference type="AlphaFoldDB" id="A0A133XXK6"/>
<reference evidence="3" key="1">
    <citation type="submission" date="2016-01" db="EMBL/GenBank/DDBJ databases">
        <authorList>
            <person name="Mitreva M."/>
            <person name="Pepin K.H."/>
            <person name="Mihindukulasuriya K.A."/>
            <person name="Fulton R."/>
            <person name="Fronick C."/>
            <person name="O'Laughlin M."/>
            <person name="Miner T."/>
            <person name="Herter B."/>
            <person name="Rosa B.A."/>
            <person name="Cordes M."/>
            <person name="Tomlinson C."/>
            <person name="Wollam A."/>
            <person name="Palsikar V.B."/>
            <person name="Mardis E.R."/>
            <person name="Wilson R.K."/>
        </authorList>
    </citation>
    <scope>NUCLEOTIDE SEQUENCE [LARGE SCALE GENOMIC DNA]</scope>
    <source>
        <strain evidence="3">DNF00019</strain>
    </source>
</reference>
<dbReference type="SUPFAM" id="SSF47413">
    <property type="entry name" value="lambda repressor-like DNA-binding domains"/>
    <property type="match status" value="1"/>
</dbReference>
<gene>
    <name evidence="2" type="ORF">HMPREF3192_00075</name>
</gene>
<dbReference type="Pfam" id="PF01381">
    <property type="entry name" value="HTH_3"/>
    <property type="match status" value="1"/>
</dbReference>
<feature type="domain" description="HTH cro/C1-type" evidence="1">
    <location>
        <begin position="13"/>
        <end position="66"/>
    </location>
</feature>
<dbReference type="EMBL" id="LSCR01000001">
    <property type="protein sequence ID" value="KXB35670.1"/>
    <property type="molecule type" value="Genomic_DNA"/>
</dbReference>
<keyword evidence="3" id="KW-1185">Reference proteome</keyword>
<dbReference type="GO" id="GO:0003677">
    <property type="term" value="F:DNA binding"/>
    <property type="evidence" value="ECO:0007669"/>
    <property type="project" value="UniProtKB-KW"/>
</dbReference>
<dbReference type="STRING" id="1393034.HMPREF3192_00075"/>
<dbReference type="OrthoDB" id="3186480at2"/>
<comment type="caution">
    <text evidence="2">The sequence shown here is derived from an EMBL/GenBank/DDBJ whole genome shotgun (WGS) entry which is preliminary data.</text>
</comment>
<accession>A0A133XXK6</accession>
<name>A0A133XXK6_9ACTN</name>
<dbReference type="Proteomes" id="UP000070675">
    <property type="component" value="Unassembled WGS sequence"/>
</dbReference>
<dbReference type="Gene3D" id="1.10.260.40">
    <property type="entry name" value="lambda repressor-like DNA-binding domains"/>
    <property type="match status" value="1"/>
</dbReference>
<dbReference type="RefSeq" id="WP_066304347.1">
    <property type="nucleotide sequence ID" value="NZ_KQ959483.1"/>
</dbReference>